<evidence type="ECO:0000313" key="1">
    <source>
        <dbReference type="EMBL" id="MFC3493297.1"/>
    </source>
</evidence>
<keyword evidence="2" id="KW-1185">Reference proteome</keyword>
<organism evidence="1 2">
    <name type="scientific">Glycomyces rhizosphaerae</name>
    <dbReference type="NCBI Taxonomy" id="2054422"/>
    <lineage>
        <taxon>Bacteria</taxon>
        <taxon>Bacillati</taxon>
        <taxon>Actinomycetota</taxon>
        <taxon>Actinomycetes</taxon>
        <taxon>Glycomycetales</taxon>
        <taxon>Glycomycetaceae</taxon>
        <taxon>Glycomyces</taxon>
    </lineage>
</organism>
<dbReference type="RefSeq" id="WP_387975415.1">
    <property type="nucleotide sequence ID" value="NZ_JBHRWO010000010.1"/>
</dbReference>
<comment type="caution">
    <text evidence="1">The sequence shown here is derived from an EMBL/GenBank/DDBJ whole genome shotgun (WGS) entry which is preliminary data.</text>
</comment>
<gene>
    <name evidence="1" type="ORF">ACFO8M_12460</name>
</gene>
<sequence length="100" mass="10702">MTRNFDCEFVSQMAANIDANVLPVLESTNEVLPDLSSIDRSLYTTVMLPMAAAYTVATATVTECMSGAAECFREMRTALDGCVQDMQAADEACASEFGGN</sequence>
<proteinExistence type="predicted"/>
<evidence type="ECO:0000313" key="2">
    <source>
        <dbReference type="Proteomes" id="UP001595712"/>
    </source>
</evidence>
<dbReference type="EMBL" id="JBHRWO010000010">
    <property type="protein sequence ID" value="MFC3493297.1"/>
    <property type="molecule type" value="Genomic_DNA"/>
</dbReference>
<evidence type="ECO:0008006" key="3">
    <source>
        <dbReference type="Google" id="ProtNLM"/>
    </source>
</evidence>
<dbReference type="Proteomes" id="UP001595712">
    <property type="component" value="Unassembled WGS sequence"/>
</dbReference>
<name>A0ABV7Q0C6_9ACTN</name>
<protein>
    <recommendedName>
        <fullName evidence="3">Excreted virulence factor EspC, type VII ESX diderm</fullName>
    </recommendedName>
</protein>
<reference evidence="2" key="1">
    <citation type="journal article" date="2019" name="Int. J. Syst. Evol. Microbiol.">
        <title>The Global Catalogue of Microorganisms (GCM) 10K type strain sequencing project: providing services to taxonomists for standard genome sequencing and annotation.</title>
        <authorList>
            <consortium name="The Broad Institute Genomics Platform"/>
            <consortium name="The Broad Institute Genome Sequencing Center for Infectious Disease"/>
            <person name="Wu L."/>
            <person name="Ma J."/>
        </authorList>
    </citation>
    <scope>NUCLEOTIDE SEQUENCE [LARGE SCALE GENOMIC DNA]</scope>
    <source>
        <strain evidence="2">CGMCC 4.7396</strain>
    </source>
</reference>
<accession>A0ABV7Q0C6</accession>